<keyword evidence="8 11" id="KW-0346">Stress response</keyword>
<dbReference type="KEGG" id="run:DR864_06630"/>
<dbReference type="SUPFAM" id="SSF54211">
    <property type="entry name" value="Ribosomal protein S5 domain 2-like"/>
    <property type="match status" value="1"/>
</dbReference>
<sequence>MAKVKTAYFCQSCGHQSPKWLGRCPSCGEWNTLVEEVLEKEDKKGPIGQWKSVSLASKPKAIVEIKYEEEPRIVTIDGELNRVLGGGIVLGSLVLIGGEPGIGKSTLMLQIALTLTQRVLYVSGEESEQQIKMRAERLTSKNHNCFILTETSTDNIFRQIEEFEPDVLIIDSIQTMQSSLIESGAGSVSQVRQCASELMKYAKESGVPVFMIGHITKDGSLAGPKTLEHMVDTVLQFEGDRHTTYRILRTTKNRFGSTSELGIYEMLGTGLRQVTNPSEILISQREEQLSGITIGSMLEGNRPLMIEIQSLVSVANYGTPQRSSTGFDNKRLQMLLAVLEKRGGFRLGTQDVFLNVAGGLRVEDPAIDLAVVTSIASSFEDSFVPPSVCFAGEVGLGGEVRAVSRIEGRIAEAEKLGFKKIFISKYNTKGLIFKSYDIKIIPVAKLDEVFGELLR</sequence>
<evidence type="ECO:0000256" key="3">
    <source>
        <dbReference type="ARBA" id="ARBA00022763"/>
    </source>
</evidence>
<evidence type="ECO:0000256" key="2">
    <source>
        <dbReference type="ARBA" id="ARBA00022741"/>
    </source>
</evidence>
<dbReference type="Pfam" id="PF18073">
    <property type="entry name" value="Zn_ribbon_LapB"/>
    <property type="match status" value="1"/>
</dbReference>
<evidence type="ECO:0000256" key="9">
    <source>
        <dbReference type="ARBA" id="ARBA00023125"/>
    </source>
</evidence>
<dbReference type="InterPro" id="IPR027417">
    <property type="entry name" value="P-loop_NTPase"/>
</dbReference>
<dbReference type="InterPro" id="IPR020568">
    <property type="entry name" value="Ribosomal_Su5_D2-typ_SF"/>
</dbReference>
<dbReference type="PROSITE" id="PS50162">
    <property type="entry name" value="RECA_2"/>
    <property type="match status" value="1"/>
</dbReference>
<dbReference type="GO" id="GO:0000725">
    <property type="term" value="P:recombinational repair"/>
    <property type="evidence" value="ECO:0007669"/>
    <property type="project" value="UniProtKB-UniRule"/>
</dbReference>
<keyword evidence="4 13" id="KW-0863">Zinc-finger</keyword>
<dbReference type="AlphaFoldDB" id="A0A344TFK7"/>
<proteinExistence type="inferred from homology"/>
<evidence type="ECO:0000256" key="7">
    <source>
        <dbReference type="ARBA" id="ARBA00022840"/>
    </source>
</evidence>
<dbReference type="PANTHER" id="PTHR32472">
    <property type="entry name" value="DNA REPAIR PROTEIN RADA"/>
    <property type="match status" value="1"/>
</dbReference>
<evidence type="ECO:0000256" key="6">
    <source>
        <dbReference type="ARBA" id="ARBA00022833"/>
    </source>
</evidence>
<dbReference type="Pfam" id="PF13541">
    <property type="entry name" value="ChlI"/>
    <property type="match status" value="1"/>
</dbReference>
<evidence type="ECO:0000313" key="15">
    <source>
        <dbReference type="EMBL" id="AXE17428.1"/>
    </source>
</evidence>
<protein>
    <recommendedName>
        <fullName evidence="11 12">DNA repair protein RadA</fullName>
    </recommendedName>
</protein>
<dbReference type="EMBL" id="CP030850">
    <property type="protein sequence ID" value="AXE17428.1"/>
    <property type="molecule type" value="Genomic_DNA"/>
</dbReference>
<feature type="region of interest" description="Lon-protease-like" evidence="11">
    <location>
        <begin position="351"/>
        <end position="455"/>
    </location>
</feature>
<dbReference type="SMART" id="SM00382">
    <property type="entry name" value="AAA"/>
    <property type="match status" value="1"/>
</dbReference>
<dbReference type="GO" id="GO:0005524">
    <property type="term" value="F:ATP binding"/>
    <property type="evidence" value="ECO:0007669"/>
    <property type="project" value="UniProtKB-UniRule"/>
</dbReference>
<organism evidence="15 16">
    <name type="scientific">Runella rosea</name>
    <dbReference type="NCBI Taxonomy" id="2259595"/>
    <lineage>
        <taxon>Bacteria</taxon>
        <taxon>Pseudomonadati</taxon>
        <taxon>Bacteroidota</taxon>
        <taxon>Cytophagia</taxon>
        <taxon>Cytophagales</taxon>
        <taxon>Spirosomataceae</taxon>
        <taxon>Runella</taxon>
    </lineage>
</organism>
<evidence type="ECO:0000256" key="12">
    <source>
        <dbReference type="NCBIfam" id="TIGR00416"/>
    </source>
</evidence>
<dbReference type="Gene3D" id="3.30.230.10">
    <property type="match status" value="1"/>
</dbReference>
<dbReference type="FunFam" id="3.40.50.300:FF:000050">
    <property type="entry name" value="DNA repair protein RadA"/>
    <property type="match status" value="1"/>
</dbReference>
<name>A0A344TFK7_9BACT</name>
<dbReference type="InterPro" id="IPR004504">
    <property type="entry name" value="DNA_repair_RadA"/>
</dbReference>
<evidence type="ECO:0000256" key="13">
    <source>
        <dbReference type="RuleBase" id="RU003555"/>
    </source>
</evidence>
<dbReference type="Gene3D" id="3.40.50.300">
    <property type="entry name" value="P-loop containing nucleotide triphosphate hydrolases"/>
    <property type="match status" value="1"/>
</dbReference>
<gene>
    <name evidence="11" type="primary">radA</name>
    <name evidence="15" type="ORF">DR864_06630</name>
</gene>
<dbReference type="GO" id="GO:0005829">
    <property type="term" value="C:cytosol"/>
    <property type="evidence" value="ECO:0007669"/>
    <property type="project" value="TreeGrafter"/>
</dbReference>
<keyword evidence="10 11" id="KW-0234">DNA repair</keyword>
<comment type="function">
    <text evidence="13">DNA-dependent ATPase involved in processing of recombination intermediates, plays a role in repairing DNA breaks. Stimulates the branch migration of RecA-mediated strand transfer reactions, allowing the 3' invading strand to extend heteroduplex DNA faster. Binds ssDNA in the presence of ADP but not other nucleotides, has ATPase activity that is stimulated by ssDNA and various branched DNA structures, but inhibited by SSB. Does not have RecA's homology-searching function.</text>
</comment>
<comment type="function">
    <text evidence="11">Plays a role in repairing double-strand DNA breaks, probably involving stabilizing or processing branched DNA or blocked replication forks.</text>
</comment>
<dbReference type="RefSeq" id="WP_114066213.1">
    <property type="nucleotide sequence ID" value="NZ_CP030850.1"/>
</dbReference>
<accession>A0A344TFK7</accession>
<dbReference type="HAMAP" id="MF_01498">
    <property type="entry name" value="RadA_bact"/>
    <property type="match status" value="1"/>
</dbReference>
<reference evidence="15 16" key="1">
    <citation type="submission" date="2018-07" db="EMBL/GenBank/DDBJ databases">
        <title>Genome sequencing of Runella.</title>
        <authorList>
            <person name="Baek M.-G."/>
            <person name="Yi H."/>
        </authorList>
    </citation>
    <scope>NUCLEOTIDE SEQUENCE [LARGE SCALE GENOMIC DNA]</scope>
    <source>
        <strain evidence="15 16">HYN0085</strain>
    </source>
</reference>
<keyword evidence="16" id="KW-1185">Reference proteome</keyword>
<dbReference type="Pfam" id="PF13481">
    <property type="entry name" value="AAA_25"/>
    <property type="match status" value="1"/>
</dbReference>
<keyword evidence="1 11" id="KW-0479">Metal-binding</keyword>
<feature type="short sequence motif" description="RadA KNRFG motif" evidence="11">
    <location>
        <begin position="252"/>
        <end position="256"/>
    </location>
</feature>
<feature type="binding site" evidence="11">
    <location>
        <begin position="98"/>
        <end position="105"/>
    </location>
    <ligand>
        <name>ATP</name>
        <dbReference type="ChEBI" id="CHEBI:30616"/>
    </ligand>
</feature>
<evidence type="ECO:0000256" key="10">
    <source>
        <dbReference type="ARBA" id="ARBA00023204"/>
    </source>
</evidence>
<keyword evidence="2 11" id="KW-0547">Nucleotide-binding</keyword>
<dbReference type="SUPFAM" id="SSF52540">
    <property type="entry name" value="P-loop containing nucleoside triphosphate hydrolases"/>
    <property type="match status" value="1"/>
</dbReference>
<keyword evidence="7 11" id="KW-0067">ATP-binding</keyword>
<dbReference type="GO" id="GO:0140664">
    <property type="term" value="F:ATP-dependent DNA damage sensor activity"/>
    <property type="evidence" value="ECO:0007669"/>
    <property type="project" value="InterPro"/>
</dbReference>
<dbReference type="GO" id="GO:0016787">
    <property type="term" value="F:hydrolase activity"/>
    <property type="evidence" value="ECO:0007669"/>
    <property type="project" value="UniProtKB-KW"/>
</dbReference>
<dbReference type="InterPro" id="IPR020588">
    <property type="entry name" value="RecA_ATP-bd"/>
</dbReference>
<evidence type="ECO:0000256" key="5">
    <source>
        <dbReference type="ARBA" id="ARBA00022801"/>
    </source>
</evidence>
<feature type="domain" description="RecA family profile 1" evidence="14">
    <location>
        <begin position="69"/>
        <end position="215"/>
    </location>
</feature>
<evidence type="ECO:0000256" key="4">
    <source>
        <dbReference type="ARBA" id="ARBA00022771"/>
    </source>
</evidence>
<comment type="domain">
    <text evidence="11">The middle region has homology to RecA with ATPase motifs including the RadA KNRFG motif, while the C-terminus is homologous to Lon protease.</text>
</comment>
<dbReference type="Proteomes" id="UP000251993">
    <property type="component" value="Chromosome"/>
</dbReference>
<evidence type="ECO:0000259" key="14">
    <source>
        <dbReference type="PROSITE" id="PS50162"/>
    </source>
</evidence>
<dbReference type="InterPro" id="IPR003593">
    <property type="entry name" value="AAA+_ATPase"/>
</dbReference>
<dbReference type="GO" id="GO:0003684">
    <property type="term" value="F:damaged DNA binding"/>
    <property type="evidence" value="ECO:0007669"/>
    <property type="project" value="InterPro"/>
</dbReference>
<keyword evidence="3 11" id="KW-0227">DNA damage</keyword>
<comment type="similarity">
    <text evidence="11 13">Belongs to the RecA family. RadA subfamily.</text>
</comment>
<dbReference type="InterPro" id="IPR041166">
    <property type="entry name" value="Rubredoxin_2"/>
</dbReference>
<dbReference type="InterPro" id="IPR014721">
    <property type="entry name" value="Ribsml_uS5_D2-typ_fold_subgr"/>
</dbReference>
<dbReference type="CDD" id="cd01121">
    <property type="entry name" value="RadA_SMS_N"/>
    <property type="match status" value="1"/>
</dbReference>
<evidence type="ECO:0000256" key="11">
    <source>
        <dbReference type="HAMAP-Rule" id="MF_01498"/>
    </source>
</evidence>
<dbReference type="PRINTS" id="PR01874">
    <property type="entry name" value="DNAREPAIRADA"/>
</dbReference>
<dbReference type="GO" id="GO:0008270">
    <property type="term" value="F:zinc ion binding"/>
    <property type="evidence" value="ECO:0007669"/>
    <property type="project" value="UniProtKB-KW"/>
</dbReference>
<dbReference type="OrthoDB" id="9803906at2"/>
<dbReference type="PANTHER" id="PTHR32472:SF10">
    <property type="entry name" value="DNA REPAIR PROTEIN RADA-LIKE PROTEIN"/>
    <property type="match status" value="1"/>
</dbReference>
<keyword evidence="5" id="KW-0378">Hydrolase</keyword>
<dbReference type="NCBIfam" id="TIGR00416">
    <property type="entry name" value="sms"/>
    <property type="match status" value="1"/>
</dbReference>
<evidence type="ECO:0000313" key="16">
    <source>
        <dbReference type="Proteomes" id="UP000251993"/>
    </source>
</evidence>
<evidence type="ECO:0000256" key="1">
    <source>
        <dbReference type="ARBA" id="ARBA00022723"/>
    </source>
</evidence>
<keyword evidence="9 11" id="KW-0238">DNA-binding</keyword>
<keyword evidence="6 13" id="KW-0862">Zinc</keyword>
<evidence type="ECO:0000256" key="8">
    <source>
        <dbReference type="ARBA" id="ARBA00023016"/>
    </source>
</evidence>